<accession>Q6MI78</accession>
<dbReference type="AlphaFoldDB" id="Q6MI78"/>
<reference evidence="2 3" key="1">
    <citation type="journal article" date="2004" name="Science">
        <title>A predator unmasked: life cycle of Bdellovibrio bacteriovorus from a genomic perspective.</title>
        <authorList>
            <person name="Rendulic S."/>
            <person name="Jagtap P."/>
            <person name="Rosinus A."/>
            <person name="Eppinger M."/>
            <person name="Baar C."/>
            <person name="Lanz C."/>
            <person name="Keller H."/>
            <person name="Lambert C."/>
            <person name="Evans K.J."/>
            <person name="Goesmann A."/>
            <person name="Meyer F."/>
            <person name="Sockett R.E."/>
            <person name="Schuster S.C."/>
        </authorList>
    </citation>
    <scope>NUCLEOTIDE SEQUENCE [LARGE SCALE GENOMIC DNA]</scope>
    <source>
        <strain evidence="3">ATCC 15356 / DSM 50701 / NCIMB 9529 / HD100</strain>
    </source>
</reference>
<feature type="transmembrane region" description="Helical" evidence="1">
    <location>
        <begin position="198"/>
        <end position="225"/>
    </location>
</feature>
<evidence type="ECO:0000313" key="3">
    <source>
        <dbReference type="Proteomes" id="UP000008080"/>
    </source>
</evidence>
<evidence type="ECO:0000256" key="1">
    <source>
        <dbReference type="SAM" id="Phobius"/>
    </source>
</evidence>
<dbReference type="EMBL" id="BX842655">
    <property type="protein sequence ID" value="CAE78102.1"/>
    <property type="molecule type" value="Genomic_DNA"/>
</dbReference>
<evidence type="ECO:0000313" key="2">
    <source>
        <dbReference type="EMBL" id="CAE78102.1"/>
    </source>
</evidence>
<dbReference type="GeneID" id="93014122"/>
<protein>
    <submittedName>
        <fullName evidence="2">Uncharacterized protein</fullName>
    </submittedName>
</protein>
<proteinExistence type="predicted"/>
<dbReference type="HOGENOM" id="CLU_896198_0_0_7"/>
<dbReference type="STRING" id="264462.Bd3291"/>
<dbReference type="eggNOG" id="ENOG5033NP7">
    <property type="taxonomic scope" value="Bacteria"/>
</dbReference>
<keyword evidence="3" id="KW-1185">Reference proteome</keyword>
<feature type="transmembrane region" description="Helical" evidence="1">
    <location>
        <begin position="245"/>
        <end position="269"/>
    </location>
</feature>
<name>Q6MI78_BDEBA</name>
<keyword evidence="1" id="KW-1133">Transmembrane helix</keyword>
<dbReference type="KEGG" id="bba:Bd3291"/>
<feature type="transmembrane region" description="Helical" evidence="1">
    <location>
        <begin position="168"/>
        <end position="186"/>
    </location>
</feature>
<organism evidence="2 3">
    <name type="scientific">Bdellovibrio bacteriovorus (strain ATCC 15356 / DSM 50701 / NCIMB 9529 / HD100)</name>
    <dbReference type="NCBI Taxonomy" id="264462"/>
    <lineage>
        <taxon>Bacteria</taxon>
        <taxon>Pseudomonadati</taxon>
        <taxon>Bdellovibrionota</taxon>
        <taxon>Bdellovibrionia</taxon>
        <taxon>Bdellovibrionales</taxon>
        <taxon>Pseudobdellovibrionaceae</taxon>
        <taxon>Bdellovibrio</taxon>
    </lineage>
</organism>
<sequence>MKKTLFEAIGIADETIEKIKNESKSLFAVGVSSASVISQQVSSMDWFQSLNTYKSEVSKAMDSDFLKSGVGAIDADTLLKFSPSNHRILDGGHTFFESIERARQIGKENDWSNSEIFQEWSKAYFTDLSSPAGMPVFGDLTENLYLILRKVFDEETARDLVTVNGQEAVEAILAGTLSAVGLFFAWKKEDKENFSKTIGALLVGGAVSINPLTLAIAVVAMAMGYNSLVCGKAISRGGIIAGATFTVSALVPGPVVVGLIPAIVVAIYLNKKMGKDFDAVIFGKRAYDYLRSDEFKVRMDYAMSTLGGVR</sequence>
<dbReference type="RefSeq" id="WP_011165640.1">
    <property type="nucleotide sequence ID" value="NC_005363.1"/>
</dbReference>
<dbReference type="Proteomes" id="UP000008080">
    <property type="component" value="Chromosome"/>
</dbReference>
<keyword evidence="1" id="KW-0812">Transmembrane</keyword>
<keyword evidence="1" id="KW-0472">Membrane</keyword>
<gene>
    <name evidence="2" type="ordered locus">Bd3291</name>
</gene>